<comment type="caution">
    <text evidence="2">The sequence shown here is derived from an EMBL/GenBank/DDBJ whole genome shotgun (WGS) entry which is preliminary data.</text>
</comment>
<dbReference type="AlphaFoldDB" id="A0A0H1BME2"/>
<dbReference type="STRING" id="2060906.A0A0H1BME2"/>
<reference evidence="3" key="1">
    <citation type="journal article" date="2015" name="PLoS Genet.">
        <title>The dynamic genome and transcriptome of the human fungal pathogen Blastomyces and close relative Emmonsia.</title>
        <authorList>
            <person name="Munoz J.F."/>
            <person name="Gauthier G.M."/>
            <person name="Desjardins C.A."/>
            <person name="Gallo J.E."/>
            <person name="Holder J."/>
            <person name="Sullivan T.D."/>
            <person name="Marty A.J."/>
            <person name="Carmen J.C."/>
            <person name="Chen Z."/>
            <person name="Ding L."/>
            <person name="Gujja S."/>
            <person name="Magrini V."/>
            <person name="Misas E."/>
            <person name="Mitreva M."/>
            <person name="Priest M."/>
            <person name="Saif S."/>
            <person name="Whiston E.A."/>
            <person name="Young S."/>
            <person name="Zeng Q."/>
            <person name="Goldman W.E."/>
            <person name="Mardis E.R."/>
            <person name="Taylor J.W."/>
            <person name="McEwen J.G."/>
            <person name="Clay O.K."/>
            <person name="Klein B.S."/>
            <person name="Cuomo C.A."/>
        </authorList>
    </citation>
    <scope>NUCLEOTIDE SEQUENCE [LARGE SCALE GENOMIC DNA]</scope>
    <source>
        <strain evidence="3">UAMH 139</strain>
    </source>
</reference>
<evidence type="ECO:0000313" key="3">
    <source>
        <dbReference type="Proteomes" id="UP000053573"/>
    </source>
</evidence>
<feature type="region of interest" description="Disordered" evidence="1">
    <location>
        <begin position="580"/>
        <end position="608"/>
    </location>
</feature>
<feature type="region of interest" description="Disordered" evidence="1">
    <location>
        <begin position="43"/>
        <end position="62"/>
    </location>
</feature>
<protein>
    <submittedName>
        <fullName evidence="2">Uncharacterized protein</fullName>
    </submittedName>
</protein>
<feature type="compositionally biased region" description="Low complexity" evidence="1">
    <location>
        <begin position="43"/>
        <end position="52"/>
    </location>
</feature>
<keyword evidence="3" id="KW-1185">Reference proteome</keyword>
<sequence length="665" mass="71220">MSALHQCFAGQAVTRRLAGGCLLGSRGQGTAAVSRSGVWVHRSYSSGSSSSSKLRTGKGNGRRLRANGDAHACGFGYGYGYGGYALQWRRGLFSSSSEARMKTTMGARSATWFIKDPTRVYINIFTSVRMQMPSDVISKLPSLPQSDDISHTVPVLLVTPAFASWVVNPHSFLRESITHLFQNARPNISGGHASFVYSVVAVVDKLPVPSTNSDKLAGQHGCEGISLFLADRDALTAKVARSLQSRDMSTPETEPTLSYLYRQIPTKRDSPAVAAFTEVGIRLANTVFLNGKPRTMLASRWRYSSQPDSNHTSPTLALDKEYNLLSCQINSVTKPHEVTARVPLHPVTRPRVITTSMGNIISQLRRQDEGSSSTIPASAELEKALPAYLKENNLQNQRMAVWALVQPVSPQAGFHAASGMSAAAADPLVAINEGARLHRVVSGGGGWGKKQGLLSLDPEYSYQTAGDTALGSGRARPVHEIFQEAASGSEAAAEVEEDRELMANLFDESVPGSIQFKDGRLTTDLSEIAREGDTVQFLVAPLDNLRASSSATEKGEKVPAIDADPEKRTMQVSFGVIPSSEAEFGEETSDTDQPSASGGDGDGDGEGGIVAVPDYFGALSEKSLVYSIFNEMAPRHGNDRGGPGQLVQGTKIDVPGSRIMIESVE</sequence>
<name>A0A0H1BME2_9EURO</name>
<dbReference type="Proteomes" id="UP000053573">
    <property type="component" value="Unassembled WGS sequence"/>
</dbReference>
<accession>A0A0H1BME2</accession>
<proteinExistence type="predicted"/>
<evidence type="ECO:0000313" key="2">
    <source>
        <dbReference type="EMBL" id="KLJ12704.1"/>
    </source>
</evidence>
<dbReference type="OrthoDB" id="1744869at2759"/>
<organism evidence="2 3">
    <name type="scientific">Blastomyces silverae</name>
    <dbReference type="NCBI Taxonomy" id="2060906"/>
    <lineage>
        <taxon>Eukaryota</taxon>
        <taxon>Fungi</taxon>
        <taxon>Dikarya</taxon>
        <taxon>Ascomycota</taxon>
        <taxon>Pezizomycotina</taxon>
        <taxon>Eurotiomycetes</taxon>
        <taxon>Eurotiomycetidae</taxon>
        <taxon>Onygenales</taxon>
        <taxon>Ajellomycetaceae</taxon>
        <taxon>Blastomyces</taxon>
    </lineage>
</organism>
<gene>
    <name evidence="2" type="ORF">EMPG_09480</name>
</gene>
<evidence type="ECO:0000256" key="1">
    <source>
        <dbReference type="SAM" id="MobiDB-lite"/>
    </source>
</evidence>
<dbReference type="EMBL" id="LDEV01000724">
    <property type="protein sequence ID" value="KLJ12704.1"/>
    <property type="molecule type" value="Genomic_DNA"/>
</dbReference>